<feature type="binding site" evidence="10">
    <location>
        <position position="180"/>
    </location>
    <ligand>
        <name>NAD(+)</name>
        <dbReference type="ChEBI" id="CHEBI:57540"/>
    </ligand>
</feature>
<feature type="binding site" evidence="9">
    <location>
        <position position="61"/>
    </location>
    <ligand>
        <name>substrate</name>
    </ligand>
</feature>
<dbReference type="InterPro" id="IPR008143">
    <property type="entry name" value="Ala_DH/PNT_CS2"/>
</dbReference>
<feature type="binding site" evidence="9">
    <location>
        <position position="121"/>
    </location>
    <ligand>
        <name>substrate</name>
    </ligand>
</feature>
<dbReference type="GO" id="GO:0042853">
    <property type="term" value="P:L-alanine catabolic process"/>
    <property type="evidence" value="ECO:0007669"/>
    <property type="project" value="InterPro"/>
</dbReference>
<feature type="binding site" evidence="10">
    <location>
        <position position="266"/>
    </location>
    <ligand>
        <name>NAD(+)</name>
        <dbReference type="ChEBI" id="CHEBI:57540"/>
    </ligand>
</feature>
<name>A0A1I1UNV3_9ACTN</name>
<dbReference type="PROSITE" id="PS00837">
    <property type="entry name" value="ALADH_PNT_2"/>
    <property type="match status" value="1"/>
</dbReference>
<feature type="region of interest" description="Disordered" evidence="11">
    <location>
        <begin position="1"/>
        <end position="39"/>
    </location>
</feature>
<protein>
    <recommendedName>
        <fullName evidence="7">Alanine dehydrogenase</fullName>
        <ecNumber evidence="3">1.4.1.1</ecNumber>
    </recommendedName>
</protein>
<gene>
    <name evidence="14" type="ORF">SAMN04487819_102330</name>
</gene>
<evidence type="ECO:0000259" key="12">
    <source>
        <dbReference type="SMART" id="SM01002"/>
    </source>
</evidence>
<evidence type="ECO:0000256" key="3">
    <source>
        <dbReference type="ARBA" id="ARBA00012897"/>
    </source>
</evidence>
<evidence type="ECO:0000256" key="11">
    <source>
        <dbReference type="SAM" id="MobiDB-lite"/>
    </source>
</evidence>
<feature type="active site" description="Proton donor/acceptor" evidence="8">
    <location>
        <position position="316"/>
    </location>
</feature>
<reference evidence="15" key="1">
    <citation type="submission" date="2016-10" db="EMBL/GenBank/DDBJ databases">
        <authorList>
            <person name="Varghese N."/>
            <person name="Submissions S."/>
        </authorList>
    </citation>
    <scope>NUCLEOTIDE SEQUENCE [LARGE SCALE GENOMIC DNA]</scope>
    <source>
        <strain evidence="15">DSM 45004</strain>
    </source>
</reference>
<keyword evidence="5 10" id="KW-0520">NAD</keyword>
<proteinExistence type="inferred from homology"/>
<dbReference type="Pfam" id="PF01262">
    <property type="entry name" value="AlaDh_PNT_C"/>
    <property type="match status" value="1"/>
</dbReference>
<dbReference type="NCBIfam" id="TIGR00518">
    <property type="entry name" value="alaDH"/>
    <property type="match status" value="1"/>
</dbReference>
<dbReference type="EMBL" id="FOMZ01000002">
    <property type="protein sequence ID" value="SFD72532.1"/>
    <property type="molecule type" value="Genomic_DNA"/>
</dbReference>
<dbReference type="GO" id="GO:0005886">
    <property type="term" value="C:plasma membrane"/>
    <property type="evidence" value="ECO:0007669"/>
    <property type="project" value="TreeGrafter"/>
</dbReference>
<evidence type="ECO:0000256" key="5">
    <source>
        <dbReference type="ARBA" id="ARBA00023027"/>
    </source>
</evidence>
<keyword evidence="10" id="KW-0547">Nucleotide-binding</keyword>
<evidence type="ECO:0000256" key="10">
    <source>
        <dbReference type="PIRSR" id="PIRSR000183-3"/>
    </source>
</evidence>
<dbReference type="EC" id="1.4.1.1" evidence="3"/>
<dbReference type="GO" id="GO:0000166">
    <property type="term" value="F:nucleotide binding"/>
    <property type="evidence" value="ECO:0007669"/>
    <property type="project" value="UniProtKB-KW"/>
</dbReference>
<evidence type="ECO:0000256" key="4">
    <source>
        <dbReference type="ARBA" id="ARBA00023002"/>
    </source>
</evidence>
<evidence type="ECO:0000256" key="9">
    <source>
        <dbReference type="PIRSR" id="PIRSR000183-2"/>
    </source>
</evidence>
<feature type="domain" description="Alanine dehydrogenase/pyridine nucleotide transhydrogenase N-terminal" evidence="13">
    <location>
        <begin position="50"/>
        <end position="183"/>
    </location>
</feature>
<dbReference type="CDD" id="cd05305">
    <property type="entry name" value="L-AlaDH"/>
    <property type="match status" value="1"/>
</dbReference>
<feature type="binding site" evidence="10">
    <location>
        <begin position="285"/>
        <end position="286"/>
    </location>
    <ligand>
        <name>NAD(+)</name>
        <dbReference type="ChEBI" id="CHEBI:57540"/>
    </ligand>
</feature>
<feature type="binding site" evidence="10">
    <location>
        <begin position="313"/>
        <end position="316"/>
    </location>
    <ligand>
        <name>NAD(+)</name>
        <dbReference type="ChEBI" id="CHEBI:57540"/>
    </ligand>
</feature>
<feature type="active site" description="Proton donor/acceptor" evidence="8">
    <location>
        <position position="142"/>
    </location>
</feature>
<comment type="pathway">
    <text evidence="1">Amino-acid degradation; L-alanine degradation via dehydrogenase pathway; NH(3) and pyruvate from L-alanine: step 1/1.</text>
</comment>
<dbReference type="SUPFAM" id="SSF52283">
    <property type="entry name" value="Formate/glycerate dehydrogenase catalytic domain-like"/>
    <property type="match status" value="1"/>
</dbReference>
<sequence length="418" mass="43735">MRDSAAPSLPHTGADGRRGAEKAPGTPAGSVITRTESDTTPRKEIAVKIAVPREIKNNEYRVALTPAGVHEFVGRGHEVFVEANAGAGSSIPDEEFLAAGAKVLPGADEVWSEGELVLKVKEPIEEEYPRLRRDQVLFTYLHLAASSGLTNALLDSGVTGIAYETVQTADGALPLLAPMSEVAGRLAPQVGAYSLMRPSGGRGMLPGGVPGVHPARVVVIGGGVAGLNAARVALGMGADVELLDTNVDKLREIDRDFDGRIRTVTSNRYSVEQAVRAADLIIGAVLIPGAKAPKLVSNELVARLKPGSVLVDIAIDQGGCFADSQPTTHDDPTYRVHDSVFYCVANMPGAVPNTSTHALTNVTLPYALRIAERGWREACREDAALAAGLNTHDGTLVNEPVAAAHGLSHDDVASVLGA</sequence>
<dbReference type="SUPFAM" id="SSF51735">
    <property type="entry name" value="NAD(P)-binding Rossmann-fold domains"/>
    <property type="match status" value="1"/>
</dbReference>
<evidence type="ECO:0000313" key="15">
    <source>
        <dbReference type="Proteomes" id="UP000198716"/>
    </source>
</evidence>
<dbReference type="FunFam" id="3.40.50.720:FF:000049">
    <property type="entry name" value="Alanine dehydrogenase"/>
    <property type="match status" value="1"/>
</dbReference>
<keyword evidence="15" id="KW-1185">Reference proteome</keyword>
<dbReference type="SMART" id="SM01003">
    <property type="entry name" value="AlaDh_PNT_N"/>
    <property type="match status" value="1"/>
</dbReference>
<dbReference type="Pfam" id="PF05222">
    <property type="entry name" value="AlaDh_PNT_N"/>
    <property type="match status" value="1"/>
</dbReference>
<dbReference type="PRINTS" id="PR00411">
    <property type="entry name" value="PNDRDTASEI"/>
</dbReference>
<dbReference type="GO" id="GO:0000286">
    <property type="term" value="F:alanine dehydrogenase activity"/>
    <property type="evidence" value="ECO:0007669"/>
    <property type="project" value="UniProtKB-EC"/>
</dbReference>
<feature type="binding site" evidence="10">
    <location>
        <position position="249"/>
    </location>
    <ligand>
        <name>NAD(+)</name>
        <dbReference type="ChEBI" id="CHEBI:57540"/>
    </ligand>
</feature>
<feature type="binding site" evidence="10">
    <location>
        <position position="244"/>
    </location>
    <ligand>
        <name>NAD(+)</name>
        <dbReference type="ChEBI" id="CHEBI:57540"/>
    </ligand>
</feature>
<feature type="binding site" evidence="10">
    <location>
        <begin position="344"/>
        <end position="347"/>
    </location>
    <ligand>
        <name>NAD(+)</name>
        <dbReference type="ChEBI" id="CHEBI:57540"/>
    </ligand>
</feature>
<evidence type="ECO:0000256" key="1">
    <source>
        <dbReference type="ARBA" id="ARBA00005206"/>
    </source>
</evidence>
<dbReference type="PIRSF" id="PIRSF000183">
    <property type="entry name" value="Alanine_dh"/>
    <property type="match status" value="1"/>
</dbReference>
<accession>A0A1I1UNV3</accession>
<dbReference type="SMART" id="SM01002">
    <property type="entry name" value="AlaDh_PNT_C"/>
    <property type="match status" value="1"/>
</dbReference>
<evidence type="ECO:0000256" key="6">
    <source>
        <dbReference type="ARBA" id="ARBA00065528"/>
    </source>
</evidence>
<organism evidence="14 15">
    <name type="scientific">Actinopolyspora alba</name>
    <dbReference type="NCBI Taxonomy" id="673379"/>
    <lineage>
        <taxon>Bacteria</taxon>
        <taxon>Bacillati</taxon>
        <taxon>Actinomycetota</taxon>
        <taxon>Actinomycetes</taxon>
        <taxon>Actinopolysporales</taxon>
        <taxon>Actinopolysporaceae</taxon>
        <taxon>Actinopolyspora</taxon>
        <taxon>Actinopolyspora alba group</taxon>
    </lineage>
</organism>
<dbReference type="Gene3D" id="3.40.50.720">
    <property type="entry name" value="NAD(P)-binding Rossmann-like Domain"/>
    <property type="match status" value="2"/>
</dbReference>
<dbReference type="InterPro" id="IPR036291">
    <property type="entry name" value="NAD(P)-bd_dom_sf"/>
</dbReference>
<comment type="subunit">
    <text evidence="6">Homohexamer. Trimer of dimers.</text>
</comment>
<dbReference type="InterPro" id="IPR007698">
    <property type="entry name" value="AlaDH/PNT_NAD(H)-bd"/>
</dbReference>
<comment type="similarity">
    <text evidence="2">Belongs to the AlaDH/PNT family.</text>
</comment>
<keyword evidence="4" id="KW-0560">Oxidoreductase</keyword>
<evidence type="ECO:0000256" key="8">
    <source>
        <dbReference type="PIRSR" id="PIRSR000183-1"/>
    </source>
</evidence>
<dbReference type="PANTHER" id="PTHR42795">
    <property type="entry name" value="ALANINE DEHYDROGENASE"/>
    <property type="match status" value="1"/>
</dbReference>
<dbReference type="PANTHER" id="PTHR42795:SF1">
    <property type="entry name" value="ALANINE DEHYDROGENASE"/>
    <property type="match status" value="1"/>
</dbReference>
<feature type="domain" description="Alanine dehydrogenase/pyridine nucleotide transhydrogenase NAD(H)-binding" evidence="12">
    <location>
        <begin position="195"/>
        <end position="343"/>
    </location>
</feature>
<evidence type="ECO:0000313" key="14">
    <source>
        <dbReference type="EMBL" id="SFD72532.1"/>
    </source>
</evidence>
<dbReference type="Proteomes" id="UP000198716">
    <property type="component" value="Unassembled WGS sequence"/>
</dbReference>
<dbReference type="InterPro" id="IPR007886">
    <property type="entry name" value="AlaDH/PNT_N"/>
</dbReference>
<dbReference type="AlphaFoldDB" id="A0A1I1UNV3"/>
<evidence type="ECO:0000256" key="7">
    <source>
        <dbReference type="ARBA" id="ARBA00072341"/>
    </source>
</evidence>
<evidence type="ECO:0000256" key="2">
    <source>
        <dbReference type="ARBA" id="ARBA00005689"/>
    </source>
</evidence>
<evidence type="ECO:0000259" key="13">
    <source>
        <dbReference type="SMART" id="SM01003"/>
    </source>
</evidence>
<dbReference type="InterPro" id="IPR008141">
    <property type="entry name" value="Ala_DH"/>
</dbReference>